<dbReference type="CDD" id="cd06578">
    <property type="entry name" value="HemD"/>
    <property type="match status" value="1"/>
</dbReference>
<dbReference type="NCBIfam" id="NF005568">
    <property type="entry name" value="PRK07239.1"/>
    <property type="match status" value="1"/>
</dbReference>
<dbReference type="PANTHER" id="PTHR40082">
    <property type="entry name" value="BLR5956 PROTEIN"/>
    <property type="match status" value="1"/>
</dbReference>
<dbReference type="Proteomes" id="UP000002791">
    <property type="component" value="Chromosome"/>
</dbReference>
<accession>H5XJH1</accession>
<dbReference type="InterPro" id="IPR003754">
    <property type="entry name" value="4pyrrol_synth_uPrphyn_synth"/>
</dbReference>
<dbReference type="PANTHER" id="PTHR40082:SF1">
    <property type="entry name" value="BLR5956 PROTEIN"/>
    <property type="match status" value="1"/>
</dbReference>
<dbReference type="AlphaFoldDB" id="H5XJH1"/>
<evidence type="ECO:0000313" key="2">
    <source>
        <dbReference type="EMBL" id="EHR59721.1"/>
    </source>
</evidence>
<keyword evidence="3" id="KW-1185">Reference proteome</keyword>
<protein>
    <submittedName>
        <fullName evidence="2">Uroporphyrinogen-III synthase</fullName>
    </submittedName>
</protein>
<name>H5XJH1_9PSEU</name>
<dbReference type="InterPro" id="IPR039793">
    <property type="entry name" value="UROS/Hem4"/>
</dbReference>
<dbReference type="GO" id="GO:0006780">
    <property type="term" value="P:uroporphyrinogen III biosynthetic process"/>
    <property type="evidence" value="ECO:0007669"/>
    <property type="project" value="InterPro"/>
</dbReference>
<sequence length="270" mass="28528">MAEGALTGVTVGITAERRASEFVAALERHGATVVHAPTIRVVPLPGDERLRTATDAITESDVDIVVVTTGAGFRGWLEAADEWGIPEALLRSLSRARVFTRGAKATGAVRRRGLSEVWSAPGETNDELFDRLGTEDVRGRRVVVQLHGAPLPDHVAALRDRGAEVIEVQPYRWERPADLAPARDLVGRVVAGTVDALAFTSAPAAANLLALAEDGPDRAAFADALASRVLCACVGPVTAAPLVERGVPVVLPERSRLGALVKLLVARLGR</sequence>
<dbReference type="GO" id="GO:0004852">
    <property type="term" value="F:uroporphyrinogen-III synthase activity"/>
    <property type="evidence" value="ECO:0007669"/>
    <property type="project" value="InterPro"/>
</dbReference>
<dbReference type="EMBL" id="CM001440">
    <property type="protein sequence ID" value="EHR59721.1"/>
    <property type="molecule type" value="Genomic_DNA"/>
</dbReference>
<feature type="domain" description="Tetrapyrrole biosynthesis uroporphyrinogen III synthase" evidence="1">
    <location>
        <begin position="21"/>
        <end position="261"/>
    </location>
</feature>
<dbReference type="STRING" id="882082.SaccyDRAFT_0798"/>
<reference evidence="2 3" key="1">
    <citation type="submission" date="2011-11" db="EMBL/GenBank/DDBJ databases">
        <title>The Noncontiguous Finished sequence of Saccharomonospora cyanea NA-134.</title>
        <authorList>
            <consortium name="US DOE Joint Genome Institute"/>
            <person name="Lucas S."/>
            <person name="Han J."/>
            <person name="Lapidus A."/>
            <person name="Cheng J.-F."/>
            <person name="Goodwin L."/>
            <person name="Pitluck S."/>
            <person name="Peters L."/>
            <person name="Ovchinnikova G."/>
            <person name="Lu M."/>
            <person name="Detter J.C."/>
            <person name="Han C."/>
            <person name="Tapia R."/>
            <person name="Land M."/>
            <person name="Hauser L."/>
            <person name="Kyrpides N."/>
            <person name="Ivanova N."/>
            <person name="Pagani I."/>
            <person name="Brambilla E.-M."/>
            <person name="Klenk H.-P."/>
            <person name="Woyke T."/>
        </authorList>
    </citation>
    <scope>NUCLEOTIDE SEQUENCE [LARGE SCALE GENOMIC DNA]</scope>
    <source>
        <strain evidence="2 3">NA-134</strain>
    </source>
</reference>
<dbReference type="Gene3D" id="3.40.50.10090">
    <property type="match status" value="2"/>
</dbReference>
<dbReference type="eggNOG" id="COG1587">
    <property type="taxonomic scope" value="Bacteria"/>
</dbReference>
<gene>
    <name evidence="2" type="ORF">SaccyDRAFT_0798</name>
</gene>
<dbReference type="Pfam" id="PF02602">
    <property type="entry name" value="HEM4"/>
    <property type="match status" value="1"/>
</dbReference>
<dbReference type="HOGENOM" id="CLU_011276_9_1_11"/>
<dbReference type="OrthoDB" id="213853at2"/>
<evidence type="ECO:0000313" key="3">
    <source>
        <dbReference type="Proteomes" id="UP000002791"/>
    </source>
</evidence>
<organism evidence="2 3">
    <name type="scientific">Saccharomonospora cyanea NA-134</name>
    <dbReference type="NCBI Taxonomy" id="882082"/>
    <lineage>
        <taxon>Bacteria</taxon>
        <taxon>Bacillati</taxon>
        <taxon>Actinomycetota</taxon>
        <taxon>Actinomycetes</taxon>
        <taxon>Pseudonocardiales</taxon>
        <taxon>Pseudonocardiaceae</taxon>
        <taxon>Saccharomonospora</taxon>
    </lineage>
</organism>
<dbReference type="RefSeq" id="WP_005453814.1">
    <property type="nucleotide sequence ID" value="NZ_CM001440.1"/>
</dbReference>
<evidence type="ECO:0000259" key="1">
    <source>
        <dbReference type="Pfam" id="PF02602"/>
    </source>
</evidence>
<proteinExistence type="predicted"/>
<dbReference type="InterPro" id="IPR036108">
    <property type="entry name" value="4pyrrol_syn_uPrphyn_synt_sf"/>
</dbReference>
<dbReference type="SUPFAM" id="SSF69618">
    <property type="entry name" value="HemD-like"/>
    <property type="match status" value="1"/>
</dbReference>